<dbReference type="Proteomes" id="UP000694546">
    <property type="component" value="Chromosome 11"/>
</dbReference>
<dbReference type="GO" id="GO:0005739">
    <property type="term" value="C:mitochondrion"/>
    <property type="evidence" value="ECO:0007669"/>
    <property type="project" value="UniProtKB-SubCell"/>
</dbReference>
<accession>A0A8C5C520</accession>
<dbReference type="GO" id="GO:0090071">
    <property type="term" value="P:negative regulation of ribosome biogenesis"/>
    <property type="evidence" value="ECO:0007669"/>
    <property type="project" value="TreeGrafter"/>
</dbReference>
<dbReference type="AlphaFoldDB" id="A0A8C5C520"/>
<keyword evidence="3" id="KW-0496">Mitochondrion</keyword>
<comment type="function">
    <text evidence="4">Required for normal mitochondrial ribosome function and mitochondrial translation. May play a role in ribosome biogenesis by preventing premature association of the 28S and 39S ribosomal subunits. Interacts with mitochondrial ribosomal protein uL14m (MRPL14), probably blocking formation of intersubunit bridge B8, preventing association of the 28S and 39S ribosomal subunits. Addition to isolated mitochondrial ribosomal subunits partially inhibits translation, probably by interfering with the association of the 28S and 39S ribosomal subunits and the formation of functional ribosomes. May also participate in the assembly and/or regulation of the stability of the large subunit of the mitochondrial ribosome. May function as a ribosomal silencing factor.</text>
</comment>
<dbReference type="FunFam" id="3.30.460.10:FF:000018">
    <property type="entry name" value="Mitochondrial assembly of ribosomal large subunit 1"/>
    <property type="match status" value="1"/>
</dbReference>
<reference evidence="6" key="1">
    <citation type="submission" date="2025-08" db="UniProtKB">
        <authorList>
            <consortium name="Ensembl"/>
        </authorList>
    </citation>
    <scope>IDENTIFICATION</scope>
</reference>
<evidence type="ECO:0000256" key="3">
    <source>
        <dbReference type="ARBA" id="ARBA00023128"/>
    </source>
</evidence>
<organism evidence="6 7">
    <name type="scientific">Gadus morhua</name>
    <name type="common">Atlantic cod</name>
    <dbReference type="NCBI Taxonomy" id="8049"/>
    <lineage>
        <taxon>Eukaryota</taxon>
        <taxon>Metazoa</taxon>
        <taxon>Chordata</taxon>
        <taxon>Craniata</taxon>
        <taxon>Vertebrata</taxon>
        <taxon>Euteleostomi</taxon>
        <taxon>Actinopterygii</taxon>
        <taxon>Neopterygii</taxon>
        <taxon>Teleostei</taxon>
        <taxon>Neoteleostei</taxon>
        <taxon>Acanthomorphata</taxon>
        <taxon>Zeiogadaria</taxon>
        <taxon>Gadariae</taxon>
        <taxon>Gadiformes</taxon>
        <taxon>Gadoidei</taxon>
        <taxon>Gadidae</taxon>
        <taxon>Gadus</taxon>
    </lineage>
</organism>
<evidence type="ECO:0000256" key="4">
    <source>
        <dbReference type="ARBA" id="ARBA00053669"/>
    </source>
</evidence>
<protein>
    <recommendedName>
        <fullName evidence="5">Mitochondrial assembly of ribosomal large subunit protein 1</fullName>
    </recommendedName>
</protein>
<evidence type="ECO:0000256" key="5">
    <source>
        <dbReference type="ARBA" id="ARBA00073331"/>
    </source>
</evidence>
<comment type="subcellular location">
    <subcellularLocation>
        <location evidence="1">Mitochondrion</location>
    </subcellularLocation>
</comment>
<dbReference type="PANTHER" id="PTHR21043:SF0">
    <property type="entry name" value="MITOCHONDRIAL ASSEMBLY OF RIBOSOMAL LARGE SUBUNIT PROTEIN 1"/>
    <property type="match status" value="1"/>
</dbReference>
<dbReference type="GO" id="GO:0043023">
    <property type="term" value="F:ribosomal large subunit binding"/>
    <property type="evidence" value="ECO:0007669"/>
    <property type="project" value="TreeGrafter"/>
</dbReference>
<dbReference type="HAMAP" id="MF_01477">
    <property type="entry name" value="Iojap_RsfS"/>
    <property type="match status" value="1"/>
</dbReference>
<dbReference type="Pfam" id="PF02410">
    <property type="entry name" value="RsfS"/>
    <property type="match status" value="1"/>
</dbReference>
<reference evidence="6" key="2">
    <citation type="submission" date="2025-09" db="UniProtKB">
        <authorList>
            <consortium name="Ensembl"/>
        </authorList>
    </citation>
    <scope>IDENTIFICATION</scope>
</reference>
<comment type="similarity">
    <text evidence="2">Belongs to the Iojap/RsfS family.</text>
</comment>
<evidence type="ECO:0000313" key="6">
    <source>
        <dbReference type="Ensembl" id="ENSGMOP00000055110.1"/>
    </source>
</evidence>
<dbReference type="GeneTree" id="ENSGT00390000015035"/>
<evidence type="ECO:0000256" key="1">
    <source>
        <dbReference type="ARBA" id="ARBA00004173"/>
    </source>
</evidence>
<dbReference type="Gene3D" id="3.30.460.10">
    <property type="entry name" value="Beta Polymerase, domain 2"/>
    <property type="match status" value="1"/>
</dbReference>
<dbReference type="PANTHER" id="PTHR21043">
    <property type="entry name" value="IOJAP SUPERFAMILY ORTHOLOG"/>
    <property type="match status" value="1"/>
</dbReference>
<dbReference type="Ensembl" id="ENSGMOT00000062586.1">
    <property type="protein sequence ID" value="ENSGMOP00000055110.1"/>
    <property type="gene ID" value="ENSGMOG00000022354.1"/>
</dbReference>
<sequence length="244" mass="27929">MFTLNSCRQLLTSVLAKDVADGYLKVAKYSSLTLGARYGTRFSHRSCVKRSIKQCHLHAAAGRMVPKRHGSELMIEPKRGLQEKKEEDNSPAGHTTTMILVNQSFAFTVFTDFNIDVIVSLLRQENAVDICVIKIPEELNYSDYFIVVSGISPRHLSAMAHYAIKVHKYMKSECEPHAKLEGKEAEDWKCIDFGRMVLHLMLPETREVYELEKLWSLRSFDEQLRSLPAETLPEDFIYGLKETK</sequence>
<evidence type="ECO:0000256" key="2">
    <source>
        <dbReference type="ARBA" id="ARBA00010574"/>
    </source>
</evidence>
<name>A0A8C5C520_GADMO</name>
<dbReference type="NCBIfam" id="TIGR00090">
    <property type="entry name" value="rsfS_iojap_ybeB"/>
    <property type="match status" value="1"/>
</dbReference>
<evidence type="ECO:0000313" key="7">
    <source>
        <dbReference type="Proteomes" id="UP000694546"/>
    </source>
</evidence>
<proteinExistence type="inferred from homology"/>
<dbReference type="GO" id="GO:0017148">
    <property type="term" value="P:negative regulation of translation"/>
    <property type="evidence" value="ECO:0007669"/>
    <property type="project" value="TreeGrafter"/>
</dbReference>
<dbReference type="InterPro" id="IPR004394">
    <property type="entry name" value="Iojap/RsfS/C7orf30"/>
</dbReference>
<dbReference type="SUPFAM" id="SSF81301">
    <property type="entry name" value="Nucleotidyltransferase"/>
    <property type="match status" value="1"/>
</dbReference>
<dbReference type="InterPro" id="IPR043519">
    <property type="entry name" value="NT_sf"/>
</dbReference>
<keyword evidence="7" id="KW-1185">Reference proteome</keyword>